<evidence type="ECO:0000313" key="1">
    <source>
        <dbReference type="EMBL" id="GGP01564.1"/>
    </source>
</evidence>
<keyword evidence="2" id="KW-1185">Reference proteome</keyword>
<dbReference type="PANTHER" id="PTHR35145:SF1">
    <property type="entry name" value="CYTOPLASMIC PROTEIN"/>
    <property type="match status" value="1"/>
</dbReference>
<dbReference type="InterPro" id="IPR007351">
    <property type="entry name" value="YjbR"/>
</dbReference>
<dbReference type="EMBL" id="BMLV01000001">
    <property type="protein sequence ID" value="GGP01564.1"/>
    <property type="molecule type" value="Genomic_DNA"/>
</dbReference>
<dbReference type="SUPFAM" id="SSF142906">
    <property type="entry name" value="YjbR-like"/>
    <property type="match status" value="1"/>
</dbReference>
<protein>
    <recommendedName>
        <fullName evidence="3">MmcQ-like protein</fullName>
    </recommendedName>
</protein>
<gene>
    <name evidence="1" type="ORF">GCM10010992_02450</name>
</gene>
<comment type="caution">
    <text evidence="1">The sequence shown here is derived from an EMBL/GenBank/DDBJ whole genome shotgun (WGS) entry which is preliminary data.</text>
</comment>
<evidence type="ECO:0000313" key="2">
    <source>
        <dbReference type="Proteomes" id="UP000620064"/>
    </source>
</evidence>
<dbReference type="Pfam" id="PF04237">
    <property type="entry name" value="YjbR"/>
    <property type="match status" value="1"/>
</dbReference>
<accession>A0ABQ2NG09</accession>
<proteinExistence type="predicted"/>
<dbReference type="InterPro" id="IPR038056">
    <property type="entry name" value="YjbR-like_sf"/>
</dbReference>
<dbReference type="Proteomes" id="UP000620064">
    <property type="component" value="Unassembled WGS sequence"/>
</dbReference>
<dbReference type="InterPro" id="IPR058532">
    <property type="entry name" value="YjbR/MT2646/Rv2570-like"/>
</dbReference>
<dbReference type="RefSeq" id="WP_188616256.1">
    <property type="nucleotide sequence ID" value="NZ_BMLV01000001.1"/>
</dbReference>
<name>A0ABQ2NG09_9FLAO</name>
<dbReference type="Gene3D" id="3.90.1150.30">
    <property type="match status" value="1"/>
</dbReference>
<organism evidence="1 2">
    <name type="scientific">Cloacibacterium rupense</name>
    <dbReference type="NCBI Taxonomy" id="517423"/>
    <lineage>
        <taxon>Bacteria</taxon>
        <taxon>Pseudomonadati</taxon>
        <taxon>Bacteroidota</taxon>
        <taxon>Flavobacteriia</taxon>
        <taxon>Flavobacteriales</taxon>
        <taxon>Weeksellaceae</taxon>
    </lineage>
</organism>
<evidence type="ECO:0008006" key="3">
    <source>
        <dbReference type="Google" id="ProtNLM"/>
    </source>
</evidence>
<reference evidence="2" key="1">
    <citation type="journal article" date="2019" name="Int. J. Syst. Evol. Microbiol.">
        <title>The Global Catalogue of Microorganisms (GCM) 10K type strain sequencing project: providing services to taxonomists for standard genome sequencing and annotation.</title>
        <authorList>
            <consortium name="The Broad Institute Genomics Platform"/>
            <consortium name="The Broad Institute Genome Sequencing Center for Infectious Disease"/>
            <person name="Wu L."/>
            <person name="Ma J."/>
        </authorList>
    </citation>
    <scope>NUCLEOTIDE SEQUENCE [LARGE SCALE GENOMIC DNA]</scope>
    <source>
        <strain evidence="2">CGMCC 1.7656</strain>
    </source>
</reference>
<dbReference type="PANTHER" id="PTHR35145">
    <property type="entry name" value="CYTOPLASMIC PROTEIN-RELATED"/>
    <property type="match status" value="1"/>
</dbReference>
<sequence>MVAEEIREYCLTKKGVTEGFPFNETALVFKVGGKMFLLMALDAQPIVFSAKNKEDYNQELREKYHQISGAYHMNKTHWNSVVCEGLKPEFIKKLIDDSYQLVFDSLTKKVKEEILS</sequence>